<keyword evidence="8" id="KW-1185">Reference proteome</keyword>
<accession>A0A4R4DNZ6</accession>
<evidence type="ECO:0000313" key="8">
    <source>
        <dbReference type="Proteomes" id="UP000295023"/>
    </source>
</evidence>
<dbReference type="AlphaFoldDB" id="A0A4R4DNZ6"/>
<dbReference type="EC" id="1.14.13.24" evidence="7"/>
<sequence length="392" mass="42925">MDPVLIAGGGIGGLGAALALARAGCPVRLFERAPEFREVGAGIQLGPNAFAMLDRLGIRAGVEADAVQPDMFTMRCAIGGHEIARVPLAAMAVRYGNPYAVTHRADLHSTLLAACAAEPGIALQTNRAVVVFLEDAEGVTLRLEDGEAVRGTALIGADGLWSRTRQVVIGDGRPVVSGQIAYRAVVPMAELPPEMRERRLVLWAGPQLHLVHYPMRRGELMNLVAVFHSDHYVEGWDQAADPRPLWRHFERTRPELRELLARVETWRSWALCDREPVRGWSRGRVTLLGDAAHPMLQYLPQGAGMALEDAVCLADQLRRHGGEVARALAAYEELRVLRTGRVQTMARLYGEVFHAAGVRAELRDAWLAGRDAAGAREAMAWLYETPRWPGDA</sequence>
<keyword evidence="5 7" id="KW-0503">Monooxygenase</keyword>
<dbReference type="InterPro" id="IPR036188">
    <property type="entry name" value="FAD/NAD-bd_sf"/>
</dbReference>
<proteinExistence type="predicted"/>
<gene>
    <name evidence="7" type="ORF">EXY23_09005</name>
</gene>
<evidence type="ECO:0000313" key="7">
    <source>
        <dbReference type="EMBL" id="TCZ63524.1"/>
    </source>
</evidence>
<keyword evidence="2" id="KW-0285">Flavoprotein</keyword>
<dbReference type="Gene3D" id="3.50.50.60">
    <property type="entry name" value="FAD/NAD(P)-binding domain"/>
    <property type="match status" value="1"/>
</dbReference>
<evidence type="ECO:0000256" key="3">
    <source>
        <dbReference type="ARBA" id="ARBA00022827"/>
    </source>
</evidence>
<feature type="domain" description="FAD-binding" evidence="6">
    <location>
        <begin position="3"/>
        <end position="336"/>
    </location>
</feature>
<dbReference type="EMBL" id="SKBM01000007">
    <property type="protein sequence ID" value="TCZ63524.1"/>
    <property type="molecule type" value="Genomic_DNA"/>
</dbReference>
<evidence type="ECO:0000256" key="1">
    <source>
        <dbReference type="ARBA" id="ARBA00001974"/>
    </source>
</evidence>
<dbReference type="SUPFAM" id="SSF54373">
    <property type="entry name" value="FAD-linked reductases, C-terminal domain"/>
    <property type="match status" value="1"/>
</dbReference>
<dbReference type="InterPro" id="IPR002938">
    <property type="entry name" value="FAD-bd"/>
</dbReference>
<keyword evidence="4 7" id="KW-0560">Oxidoreductase</keyword>
<organism evidence="7 8">
    <name type="scientific">Roseicella aquatilis</name>
    <dbReference type="NCBI Taxonomy" id="2527868"/>
    <lineage>
        <taxon>Bacteria</taxon>
        <taxon>Pseudomonadati</taxon>
        <taxon>Pseudomonadota</taxon>
        <taxon>Alphaproteobacteria</taxon>
        <taxon>Acetobacterales</taxon>
        <taxon>Roseomonadaceae</taxon>
        <taxon>Roseicella</taxon>
    </lineage>
</organism>
<dbReference type="SUPFAM" id="SSF51905">
    <property type="entry name" value="FAD/NAD(P)-binding domain"/>
    <property type="match status" value="1"/>
</dbReference>
<name>A0A4R4DNZ6_9PROT</name>
<dbReference type="PANTHER" id="PTHR13789:SF318">
    <property type="entry name" value="GERANYLGERANYL DIPHOSPHATE REDUCTASE"/>
    <property type="match status" value="1"/>
</dbReference>
<comment type="caution">
    <text evidence="7">The sequence shown here is derived from an EMBL/GenBank/DDBJ whole genome shotgun (WGS) entry which is preliminary data.</text>
</comment>
<dbReference type="GO" id="GO:0071949">
    <property type="term" value="F:FAD binding"/>
    <property type="evidence" value="ECO:0007669"/>
    <property type="project" value="InterPro"/>
</dbReference>
<evidence type="ECO:0000256" key="5">
    <source>
        <dbReference type="ARBA" id="ARBA00023033"/>
    </source>
</evidence>
<dbReference type="Proteomes" id="UP000295023">
    <property type="component" value="Unassembled WGS sequence"/>
</dbReference>
<evidence type="ECO:0000259" key="6">
    <source>
        <dbReference type="Pfam" id="PF01494"/>
    </source>
</evidence>
<comment type="cofactor">
    <cofactor evidence="1">
        <name>FAD</name>
        <dbReference type="ChEBI" id="CHEBI:57692"/>
    </cofactor>
</comment>
<dbReference type="NCBIfam" id="NF006021">
    <property type="entry name" value="PRK08163.1"/>
    <property type="match status" value="1"/>
</dbReference>
<dbReference type="PANTHER" id="PTHR13789">
    <property type="entry name" value="MONOOXYGENASE"/>
    <property type="match status" value="1"/>
</dbReference>
<dbReference type="Pfam" id="PF01494">
    <property type="entry name" value="FAD_binding_3"/>
    <property type="match status" value="1"/>
</dbReference>
<dbReference type="InterPro" id="IPR050493">
    <property type="entry name" value="FAD-dep_Monooxygenase_BioMet"/>
</dbReference>
<protein>
    <submittedName>
        <fullName evidence="7">3-hydroxybenzoate 6-monooxygenase</fullName>
        <ecNumber evidence="7">1.14.13.24</ecNumber>
    </submittedName>
</protein>
<dbReference type="GO" id="GO:0018669">
    <property type="term" value="F:3-hydroxybenzoate 6-monooxygenase activity"/>
    <property type="evidence" value="ECO:0007669"/>
    <property type="project" value="UniProtKB-EC"/>
</dbReference>
<dbReference type="OrthoDB" id="4230779at2"/>
<evidence type="ECO:0000256" key="4">
    <source>
        <dbReference type="ARBA" id="ARBA00023002"/>
    </source>
</evidence>
<dbReference type="PRINTS" id="PR00420">
    <property type="entry name" value="RNGMNOXGNASE"/>
</dbReference>
<reference evidence="7 8" key="1">
    <citation type="submission" date="2019-03" db="EMBL/GenBank/DDBJ databases">
        <title>Paracraurococcus aquatilis NE82 genome sequence.</title>
        <authorList>
            <person name="Zhao Y."/>
            <person name="Du Z."/>
        </authorList>
    </citation>
    <scope>NUCLEOTIDE SEQUENCE [LARGE SCALE GENOMIC DNA]</scope>
    <source>
        <strain evidence="7 8">NE82</strain>
    </source>
</reference>
<keyword evidence="3" id="KW-0274">FAD</keyword>
<evidence type="ECO:0000256" key="2">
    <source>
        <dbReference type="ARBA" id="ARBA00022630"/>
    </source>
</evidence>
<dbReference type="RefSeq" id="WP_132287331.1">
    <property type="nucleotide sequence ID" value="NZ_SKBM01000007.1"/>
</dbReference>